<evidence type="ECO:0000256" key="1">
    <source>
        <dbReference type="SAM" id="MobiDB-lite"/>
    </source>
</evidence>
<accession>A0A830ENP0</accession>
<gene>
    <name evidence="2" type="ORF">GCM10009067_35310</name>
</gene>
<dbReference type="RefSeq" id="WP_004592110.1">
    <property type="nucleotide sequence ID" value="NZ_BMPD01000007.1"/>
</dbReference>
<proteinExistence type="predicted"/>
<comment type="caution">
    <text evidence="2">The sequence shown here is derived from an EMBL/GenBank/DDBJ whole genome shotgun (WGS) entry which is preliminary data.</text>
</comment>
<protein>
    <submittedName>
        <fullName evidence="2">Uncharacterized protein</fullName>
    </submittedName>
</protein>
<evidence type="ECO:0000313" key="3">
    <source>
        <dbReference type="Proteomes" id="UP000614221"/>
    </source>
</evidence>
<dbReference type="OrthoDB" id="373582at2157"/>
<dbReference type="EMBL" id="BMPD01000007">
    <property type="protein sequence ID" value="GGK79927.1"/>
    <property type="molecule type" value="Genomic_DNA"/>
</dbReference>
<evidence type="ECO:0000313" key="2">
    <source>
        <dbReference type="EMBL" id="GGK79927.1"/>
    </source>
</evidence>
<sequence>MQQLVTGGTDGGTTAEADKTVEPDPQLVMEIADNLGDQFLTNVLESTIAKTAGGDAANIDEYRDVVTNYKNAVKHPHKNL</sequence>
<reference evidence="2" key="1">
    <citation type="journal article" date="2014" name="Int. J. Syst. Evol. Microbiol.">
        <title>Complete genome sequence of Corynebacterium casei LMG S-19264T (=DSM 44701T), isolated from a smear-ripened cheese.</title>
        <authorList>
            <consortium name="US DOE Joint Genome Institute (JGI-PGF)"/>
            <person name="Walter F."/>
            <person name="Albersmeier A."/>
            <person name="Kalinowski J."/>
            <person name="Ruckert C."/>
        </authorList>
    </citation>
    <scope>NUCLEOTIDE SEQUENCE</scope>
    <source>
        <strain evidence="2">JCM 19018</strain>
    </source>
</reference>
<feature type="region of interest" description="Disordered" evidence="1">
    <location>
        <begin position="1"/>
        <end position="23"/>
    </location>
</feature>
<dbReference type="Proteomes" id="UP000614221">
    <property type="component" value="Unassembled WGS sequence"/>
</dbReference>
<name>A0A830ENP0_9EURY</name>
<reference evidence="2" key="2">
    <citation type="submission" date="2020-09" db="EMBL/GenBank/DDBJ databases">
        <authorList>
            <person name="Sun Q."/>
            <person name="Ohkuma M."/>
        </authorList>
    </citation>
    <scope>NUCLEOTIDE SEQUENCE</scope>
    <source>
        <strain evidence="2">JCM 19018</strain>
    </source>
</reference>
<dbReference type="AlphaFoldDB" id="A0A830ENP0"/>
<organism evidence="2 3">
    <name type="scientific">Haloarcula sebkhae</name>
    <dbReference type="NCBI Taxonomy" id="932660"/>
    <lineage>
        <taxon>Archaea</taxon>
        <taxon>Methanobacteriati</taxon>
        <taxon>Methanobacteriota</taxon>
        <taxon>Stenosarchaea group</taxon>
        <taxon>Halobacteria</taxon>
        <taxon>Halobacteriales</taxon>
        <taxon>Haloarculaceae</taxon>
        <taxon>Haloarcula</taxon>
    </lineage>
</organism>